<reference evidence="2" key="1">
    <citation type="submission" date="2022-07" db="EMBL/GenBank/DDBJ databases">
        <title>Genome Sequence of Physisporinus lineatus.</title>
        <authorList>
            <person name="Buettner E."/>
        </authorList>
    </citation>
    <scope>NUCLEOTIDE SEQUENCE</scope>
    <source>
        <strain evidence="2">VT162</strain>
    </source>
</reference>
<protein>
    <recommendedName>
        <fullName evidence="1">F-box domain-containing protein</fullName>
    </recommendedName>
</protein>
<dbReference type="AlphaFoldDB" id="A0AAD5V243"/>
<accession>A0AAD5V243</accession>
<name>A0AAD5V243_9APHY</name>
<dbReference type="InterPro" id="IPR036047">
    <property type="entry name" value="F-box-like_dom_sf"/>
</dbReference>
<keyword evidence="3" id="KW-1185">Reference proteome</keyword>
<evidence type="ECO:0000313" key="2">
    <source>
        <dbReference type="EMBL" id="KAJ3480438.1"/>
    </source>
</evidence>
<proteinExistence type="predicted"/>
<gene>
    <name evidence="2" type="ORF">NLI96_g8347</name>
</gene>
<dbReference type="PROSITE" id="PS50181">
    <property type="entry name" value="FBOX"/>
    <property type="match status" value="1"/>
</dbReference>
<evidence type="ECO:0000259" key="1">
    <source>
        <dbReference type="PROSITE" id="PS50181"/>
    </source>
</evidence>
<comment type="caution">
    <text evidence="2">The sequence shown here is derived from an EMBL/GenBank/DDBJ whole genome shotgun (WGS) entry which is preliminary data.</text>
</comment>
<evidence type="ECO:0000313" key="3">
    <source>
        <dbReference type="Proteomes" id="UP001212997"/>
    </source>
</evidence>
<dbReference type="SUPFAM" id="SSF81383">
    <property type="entry name" value="F-box domain"/>
    <property type="match status" value="1"/>
</dbReference>
<sequence length="407" mass="46348">MTVVFSAVKRQFLVHGHSTRGVYKQPKAQCLPEEVLTHILLDLTQRDLLNVIRVCRSWNWASAQLLYHGLYLRSHKSMVLIARTFRSRPALGDIVKILRVSTPQKTATKLWPPNVLWSQKPFSMEGLLAEILHHCTFLKDFTFFSLPNTRVSLNLDRRLLRSTSVGSHLHTLFVSTHDISSNSFLVQGEGHSETMDFPFPNLDTLVLFRVCLGPHHRFPRIPRLRSLQIYSPRFAYTPWDDTDPELSILHDSFPMLQELKLVLIRVTIASSGRLFNGLRILDLEGPVRTELLQEMSHTEFMDNIQSLSIGPQYSTIKGLSLPTLPKNIQSLEVRIILNPSVSTALEEFLISFPSASKECGYLRQLTFSTLPAPDFVPDEAFTDVINKVQTYCKSQGITFAIHEIDTI</sequence>
<dbReference type="InterPro" id="IPR001810">
    <property type="entry name" value="F-box_dom"/>
</dbReference>
<dbReference type="Proteomes" id="UP001212997">
    <property type="component" value="Unassembled WGS sequence"/>
</dbReference>
<organism evidence="2 3">
    <name type="scientific">Meripilus lineatus</name>
    <dbReference type="NCBI Taxonomy" id="2056292"/>
    <lineage>
        <taxon>Eukaryota</taxon>
        <taxon>Fungi</taxon>
        <taxon>Dikarya</taxon>
        <taxon>Basidiomycota</taxon>
        <taxon>Agaricomycotina</taxon>
        <taxon>Agaricomycetes</taxon>
        <taxon>Polyporales</taxon>
        <taxon>Meripilaceae</taxon>
        <taxon>Meripilus</taxon>
    </lineage>
</organism>
<dbReference type="EMBL" id="JANAWD010000375">
    <property type="protein sequence ID" value="KAJ3480438.1"/>
    <property type="molecule type" value="Genomic_DNA"/>
</dbReference>
<feature type="domain" description="F-box" evidence="1">
    <location>
        <begin position="25"/>
        <end position="75"/>
    </location>
</feature>
<dbReference type="Pfam" id="PF12937">
    <property type="entry name" value="F-box-like"/>
    <property type="match status" value="1"/>
</dbReference>
<dbReference type="Gene3D" id="1.20.1280.50">
    <property type="match status" value="1"/>
</dbReference>